<dbReference type="AlphaFoldDB" id="A0A915L5M2"/>
<dbReference type="WBParaSite" id="nRc.2.0.1.t46385-RA">
    <property type="protein sequence ID" value="nRc.2.0.1.t46385-RA"/>
    <property type="gene ID" value="nRc.2.0.1.g46385"/>
</dbReference>
<evidence type="ECO:0000313" key="3">
    <source>
        <dbReference type="WBParaSite" id="nRc.2.0.1.t46385-RA"/>
    </source>
</evidence>
<evidence type="ECO:0000256" key="1">
    <source>
        <dbReference type="SAM" id="MobiDB-lite"/>
    </source>
</evidence>
<feature type="region of interest" description="Disordered" evidence="1">
    <location>
        <begin position="1"/>
        <end position="25"/>
    </location>
</feature>
<sequence>MAPRSKCGVEIDGAKTSNDEWGWEHTDESTAEYCLSKRREDESAGGVDARADMTPVIPAKNAHESAIKMRSNNNHTSPQLALVKWRSGAVTSNADVEKALLPLQSAEDGPVGISDVLSSMNDIFEVTVIGAS</sequence>
<accession>A0A915L5M2</accession>
<proteinExistence type="predicted"/>
<name>A0A915L5M2_ROMCU</name>
<keyword evidence="2" id="KW-1185">Reference proteome</keyword>
<reference evidence="3" key="1">
    <citation type="submission" date="2022-11" db="UniProtKB">
        <authorList>
            <consortium name="WormBaseParasite"/>
        </authorList>
    </citation>
    <scope>IDENTIFICATION</scope>
</reference>
<dbReference type="Proteomes" id="UP000887565">
    <property type="component" value="Unplaced"/>
</dbReference>
<protein>
    <submittedName>
        <fullName evidence="3">Uncharacterized protein</fullName>
    </submittedName>
</protein>
<evidence type="ECO:0000313" key="2">
    <source>
        <dbReference type="Proteomes" id="UP000887565"/>
    </source>
</evidence>
<organism evidence="2 3">
    <name type="scientific">Romanomermis culicivorax</name>
    <name type="common">Nematode worm</name>
    <dbReference type="NCBI Taxonomy" id="13658"/>
    <lineage>
        <taxon>Eukaryota</taxon>
        <taxon>Metazoa</taxon>
        <taxon>Ecdysozoa</taxon>
        <taxon>Nematoda</taxon>
        <taxon>Enoplea</taxon>
        <taxon>Dorylaimia</taxon>
        <taxon>Mermithida</taxon>
        <taxon>Mermithoidea</taxon>
        <taxon>Mermithidae</taxon>
        <taxon>Romanomermis</taxon>
    </lineage>
</organism>